<protein>
    <submittedName>
        <fullName evidence="2">Uncharacterized protein</fullName>
    </submittedName>
</protein>
<feature type="non-terminal residue" evidence="2">
    <location>
        <position position="84"/>
    </location>
</feature>
<evidence type="ECO:0000256" key="1">
    <source>
        <dbReference type="SAM" id="MobiDB-lite"/>
    </source>
</evidence>
<evidence type="ECO:0000313" key="3">
    <source>
        <dbReference type="Proteomes" id="UP000265520"/>
    </source>
</evidence>
<feature type="region of interest" description="Disordered" evidence="1">
    <location>
        <begin position="21"/>
        <end position="62"/>
    </location>
</feature>
<keyword evidence="3" id="KW-1185">Reference proteome</keyword>
<reference evidence="2 3" key="1">
    <citation type="journal article" date="2018" name="Front. Plant Sci.">
        <title>Red Clover (Trifolium pratense) and Zigzag Clover (T. medium) - A Picture of Genomic Similarities and Differences.</title>
        <authorList>
            <person name="Dluhosova J."/>
            <person name="Istvanek J."/>
            <person name="Nedelnik J."/>
            <person name="Repkova J."/>
        </authorList>
    </citation>
    <scope>NUCLEOTIDE SEQUENCE [LARGE SCALE GENOMIC DNA]</scope>
    <source>
        <strain evidence="3">cv. 10/8</strain>
        <tissue evidence="2">Leaf</tissue>
    </source>
</reference>
<feature type="non-terminal residue" evidence="2">
    <location>
        <position position="1"/>
    </location>
</feature>
<organism evidence="2 3">
    <name type="scientific">Trifolium medium</name>
    <dbReference type="NCBI Taxonomy" id="97028"/>
    <lineage>
        <taxon>Eukaryota</taxon>
        <taxon>Viridiplantae</taxon>
        <taxon>Streptophyta</taxon>
        <taxon>Embryophyta</taxon>
        <taxon>Tracheophyta</taxon>
        <taxon>Spermatophyta</taxon>
        <taxon>Magnoliopsida</taxon>
        <taxon>eudicotyledons</taxon>
        <taxon>Gunneridae</taxon>
        <taxon>Pentapetalae</taxon>
        <taxon>rosids</taxon>
        <taxon>fabids</taxon>
        <taxon>Fabales</taxon>
        <taxon>Fabaceae</taxon>
        <taxon>Papilionoideae</taxon>
        <taxon>50 kb inversion clade</taxon>
        <taxon>NPAAA clade</taxon>
        <taxon>Hologalegina</taxon>
        <taxon>IRL clade</taxon>
        <taxon>Trifolieae</taxon>
        <taxon>Trifolium</taxon>
    </lineage>
</organism>
<sequence length="84" mass="9245">TGLKMMEVVICSQDNNSVLNVDTSPRQLPTNKIHEPTLVHGAEGTPLEGQKKRRLKDEESDENVDHAIYDVCDSEDDLGLNIGA</sequence>
<proteinExistence type="predicted"/>
<comment type="caution">
    <text evidence="2">The sequence shown here is derived from an EMBL/GenBank/DDBJ whole genome shotgun (WGS) entry which is preliminary data.</text>
</comment>
<dbReference type="Proteomes" id="UP000265520">
    <property type="component" value="Unassembled WGS sequence"/>
</dbReference>
<dbReference type="AlphaFoldDB" id="A0A392TUA1"/>
<name>A0A392TUA1_9FABA</name>
<feature type="compositionally biased region" description="Polar residues" evidence="1">
    <location>
        <begin position="21"/>
        <end position="30"/>
    </location>
</feature>
<dbReference type="EMBL" id="LXQA010636703">
    <property type="protein sequence ID" value="MCI63415.1"/>
    <property type="molecule type" value="Genomic_DNA"/>
</dbReference>
<accession>A0A392TUA1</accession>
<evidence type="ECO:0000313" key="2">
    <source>
        <dbReference type="EMBL" id="MCI63415.1"/>
    </source>
</evidence>